<evidence type="ECO:0000313" key="18">
    <source>
        <dbReference type="EMBL" id="KAK3909923.1"/>
    </source>
</evidence>
<evidence type="ECO:0000256" key="11">
    <source>
        <dbReference type="ARBA" id="ARBA00030083"/>
    </source>
</evidence>
<evidence type="ECO:0000256" key="15">
    <source>
        <dbReference type="SAM" id="MobiDB-lite"/>
    </source>
</evidence>
<evidence type="ECO:0000256" key="3">
    <source>
        <dbReference type="ARBA" id="ARBA00017054"/>
    </source>
</evidence>
<evidence type="ECO:0000256" key="2">
    <source>
        <dbReference type="ARBA" id="ARBA00012248"/>
    </source>
</evidence>
<feature type="transmembrane region" description="Helical" evidence="16">
    <location>
        <begin position="221"/>
        <end position="238"/>
    </location>
</feature>
<gene>
    <name evidence="18" type="ORF">KUF71_019932</name>
</gene>
<keyword evidence="19" id="KW-1185">Reference proteome</keyword>
<dbReference type="Pfam" id="PF05090">
    <property type="entry name" value="HTTM"/>
    <property type="match status" value="1"/>
</dbReference>
<keyword evidence="5" id="KW-0256">Endoplasmic reticulum</keyword>
<feature type="domain" description="HTTM-like" evidence="17">
    <location>
        <begin position="82"/>
        <end position="339"/>
    </location>
</feature>
<dbReference type="EMBL" id="JAHWGI010000134">
    <property type="protein sequence ID" value="KAK3909923.1"/>
    <property type="molecule type" value="Genomic_DNA"/>
</dbReference>
<feature type="transmembrane region" description="Helical" evidence="16">
    <location>
        <begin position="158"/>
        <end position="177"/>
    </location>
</feature>
<dbReference type="GO" id="GO:0005789">
    <property type="term" value="C:endoplasmic reticulum membrane"/>
    <property type="evidence" value="ECO:0007669"/>
    <property type="project" value="UniProtKB-SubCell"/>
</dbReference>
<protein>
    <recommendedName>
        <fullName evidence="3">Vitamin K-dependent gamma-carboxylase</fullName>
        <ecNumber evidence="2">4.1.1.90</ecNumber>
    </recommendedName>
    <alternativeName>
        <fullName evidence="11">Gamma-glutamyl carboxylase</fullName>
    </alternativeName>
    <alternativeName>
        <fullName evidence="12">Peptidyl-glutamate 4-carboxylase</fullName>
    </alternativeName>
    <alternativeName>
        <fullName evidence="13">Vitamin K gamma glutamyl carboxylase</fullName>
    </alternativeName>
</protein>
<evidence type="ECO:0000256" key="4">
    <source>
        <dbReference type="ARBA" id="ARBA00022692"/>
    </source>
</evidence>
<feature type="region of interest" description="Disordered" evidence="15">
    <location>
        <begin position="698"/>
        <end position="723"/>
    </location>
</feature>
<evidence type="ECO:0000256" key="1">
    <source>
        <dbReference type="ARBA" id="ARBA00004477"/>
    </source>
</evidence>
<dbReference type="InterPro" id="IPR011051">
    <property type="entry name" value="RmlC_Cupin_sf"/>
</dbReference>
<keyword evidence="6 16" id="KW-1133">Transmembrane helix</keyword>
<dbReference type="GO" id="GO:0019842">
    <property type="term" value="F:vitamin binding"/>
    <property type="evidence" value="ECO:0007669"/>
    <property type="project" value="TreeGrafter"/>
</dbReference>
<evidence type="ECO:0000256" key="12">
    <source>
        <dbReference type="ARBA" id="ARBA00030249"/>
    </source>
</evidence>
<dbReference type="EC" id="4.1.1.90" evidence="2"/>
<evidence type="ECO:0000259" key="17">
    <source>
        <dbReference type="SMART" id="SM00752"/>
    </source>
</evidence>
<dbReference type="Proteomes" id="UP001219518">
    <property type="component" value="Unassembled WGS sequence"/>
</dbReference>
<dbReference type="InterPro" id="IPR011020">
    <property type="entry name" value="HTTM-like"/>
</dbReference>
<evidence type="ECO:0000256" key="16">
    <source>
        <dbReference type="SAM" id="Phobius"/>
    </source>
</evidence>
<evidence type="ECO:0000256" key="7">
    <source>
        <dbReference type="ARBA" id="ARBA00022990"/>
    </source>
</evidence>
<dbReference type="SUPFAM" id="SSF51182">
    <property type="entry name" value="RmlC-like cupins"/>
    <property type="match status" value="1"/>
</dbReference>
<evidence type="ECO:0000256" key="14">
    <source>
        <dbReference type="ARBA" id="ARBA00048415"/>
    </source>
</evidence>
<feature type="compositionally biased region" description="Basic and acidic residues" evidence="15">
    <location>
        <begin position="698"/>
        <end position="721"/>
    </location>
</feature>
<evidence type="ECO:0000256" key="13">
    <source>
        <dbReference type="ARBA" id="ARBA00032107"/>
    </source>
</evidence>
<dbReference type="PANTHER" id="PTHR12639">
    <property type="entry name" value="VITAMIN K-DEPENDENT GAMMA-CARBOXYLASE"/>
    <property type="match status" value="1"/>
</dbReference>
<evidence type="ECO:0000256" key="5">
    <source>
        <dbReference type="ARBA" id="ARBA00022824"/>
    </source>
</evidence>
<comment type="catalytic activity">
    <reaction evidence="14">
        <text>4-carboxy-L-glutamyl-[protein] + 2,3-epoxyphylloquinone + H2O + H(+) = phylloquinol + L-glutamyl-[protein] + CO2 + O2</text>
        <dbReference type="Rhea" id="RHEA:45140"/>
        <dbReference type="Rhea" id="RHEA-COMP:10208"/>
        <dbReference type="Rhea" id="RHEA-COMP:11094"/>
        <dbReference type="ChEBI" id="CHEBI:15377"/>
        <dbReference type="ChEBI" id="CHEBI:15378"/>
        <dbReference type="ChEBI" id="CHEBI:15379"/>
        <dbReference type="ChEBI" id="CHEBI:15759"/>
        <dbReference type="ChEBI" id="CHEBI:16526"/>
        <dbReference type="ChEBI" id="CHEBI:28433"/>
        <dbReference type="ChEBI" id="CHEBI:29973"/>
        <dbReference type="ChEBI" id="CHEBI:84990"/>
        <dbReference type="EC" id="4.1.1.90"/>
    </reaction>
    <physiologicalReaction direction="right-to-left" evidence="14">
        <dbReference type="Rhea" id="RHEA:45142"/>
    </physiologicalReaction>
</comment>
<accession>A0AAE1GW15</accession>
<comment type="caution">
    <text evidence="18">The sequence shown here is derived from an EMBL/GenBank/DDBJ whole genome shotgun (WGS) entry which is preliminary data.</text>
</comment>
<keyword evidence="8 16" id="KW-0472">Membrane</keyword>
<dbReference type="AlphaFoldDB" id="A0AAE1GW15"/>
<reference evidence="18" key="1">
    <citation type="submission" date="2021-07" db="EMBL/GenBank/DDBJ databases">
        <authorList>
            <person name="Catto M.A."/>
            <person name="Jacobson A."/>
            <person name="Kennedy G."/>
            <person name="Labadie P."/>
            <person name="Hunt B.G."/>
            <person name="Srinivasan R."/>
        </authorList>
    </citation>
    <scope>NUCLEOTIDE SEQUENCE</scope>
    <source>
        <strain evidence="18">PL_HMW_Pooled</strain>
        <tissue evidence="18">Head</tissue>
    </source>
</reference>
<dbReference type="Pfam" id="PF22777">
    <property type="entry name" value="VKGC_lumenal_dom"/>
    <property type="match status" value="1"/>
</dbReference>
<evidence type="ECO:0000313" key="19">
    <source>
        <dbReference type="Proteomes" id="UP001219518"/>
    </source>
</evidence>
<organism evidence="18 19">
    <name type="scientific">Frankliniella fusca</name>
    <dbReference type="NCBI Taxonomy" id="407009"/>
    <lineage>
        <taxon>Eukaryota</taxon>
        <taxon>Metazoa</taxon>
        <taxon>Ecdysozoa</taxon>
        <taxon>Arthropoda</taxon>
        <taxon>Hexapoda</taxon>
        <taxon>Insecta</taxon>
        <taxon>Pterygota</taxon>
        <taxon>Neoptera</taxon>
        <taxon>Paraneoptera</taxon>
        <taxon>Thysanoptera</taxon>
        <taxon>Terebrantia</taxon>
        <taxon>Thripoidea</taxon>
        <taxon>Thripidae</taxon>
        <taxon>Frankliniella</taxon>
    </lineage>
</organism>
<dbReference type="GO" id="GO:0008488">
    <property type="term" value="F:gamma-glutamyl carboxylase activity"/>
    <property type="evidence" value="ECO:0007669"/>
    <property type="project" value="UniProtKB-EC"/>
</dbReference>
<dbReference type="InterPro" id="IPR007782">
    <property type="entry name" value="VKG_COase"/>
</dbReference>
<keyword evidence="9" id="KW-1015">Disulfide bond</keyword>
<keyword evidence="10" id="KW-0456">Lyase</keyword>
<name>A0AAE1GW15_9NEOP</name>
<proteinExistence type="predicted"/>
<feature type="transmembrane region" description="Helical" evidence="16">
    <location>
        <begin position="131"/>
        <end position="152"/>
    </location>
</feature>
<keyword evidence="7" id="KW-0007">Acetylation</keyword>
<dbReference type="SMART" id="SM00752">
    <property type="entry name" value="HTTM"/>
    <property type="match status" value="1"/>
</dbReference>
<evidence type="ECO:0000256" key="10">
    <source>
        <dbReference type="ARBA" id="ARBA00023239"/>
    </source>
</evidence>
<dbReference type="InterPro" id="IPR053935">
    <property type="entry name" value="VKGC_lumenal_dom"/>
</dbReference>
<comment type="subcellular location">
    <subcellularLocation>
        <location evidence="1">Endoplasmic reticulum membrane</location>
        <topology evidence="1">Multi-pass membrane protein</topology>
    </subcellularLocation>
</comment>
<sequence length="760" mass="85598">MAVRRRALPAEAAAKTTDAAAAGKDAAVATGFRDDESRTTTTRTTTACLGEAAGSTTPSFRAVVGVDAADLCSWRRFVAMLYRPTDPASLAVIRILFGLLMAIDTLEERGLGEADLRWGSPKRCYFPLFDFLRPLPLAWMCMIYFAIWLGAVGMMLGYRFHLSCLLFAVPYWFVLLLDKSRWNNHSYLFGICALLLSRSSAHHYLSVDAWLHSWRDRPVPLWNYGALRLQFFLLYFLAGVKKLDAEWLGGFPMRHLNNHWVFEPFKLVLSPEQVDYWIVHVTGFTLDLTIGFWMYLDATRPVAFIFCAMFHLMNSRLFMIGMFPYVCLATMPLFCHNDWPRTLCAAWRGWWRPQGGADPGACRQPDERLSWAWLHPERHRDLVADAGCLLSDDGRPASKKSKAADGVSSLRWYHHLTAVLLLSHTGLQLFLPYSHFITKGYNTWTNGLYGYSWDMMIHSWDTILVVVKVVEKDTGREHFLDPDAWVVSDRWARHADMAKQYAKCVERNLLAELGHGARGGGMRGGGGAPAGLGSDKLAVHVDVWCSLNGRFQQRIFDPRVDLLSAPWSPFQPVPWVMPLLNQLSPMRRRIRELEEQVQARSNYSDALFVADFPGLHLENYISDQLEAVTLTVLSGRVVLELNPPLTGAPAAPHVTPGNVTLEAGASAPVPSKAFHRVHTVSDAPATYMYAYTNLKRRRELEQGDKGRKGRKPETRQSDRKSLLGGLRARARTVKRAVTLVSSAFLNILYSVPMVHTVRVG</sequence>
<feature type="transmembrane region" description="Helical" evidence="16">
    <location>
        <begin position="276"/>
        <end position="296"/>
    </location>
</feature>
<dbReference type="PANTHER" id="PTHR12639:SF6">
    <property type="entry name" value="VITAMIN K-DEPENDENT GAMMA-CARBOXYLASE"/>
    <property type="match status" value="1"/>
</dbReference>
<evidence type="ECO:0000256" key="9">
    <source>
        <dbReference type="ARBA" id="ARBA00023157"/>
    </source>
</evidence>
<keyword evidence="4 16" id="KW-0812">Transmembrane</keyword>
<evidence type="ECO:0000256" key="8">
    <source>
        <dbReference type="ARBA" id="ARBA00023136"/>
    </source>
</evidence>
<evidence type="ECO:0000256" key="6">
    <source>
        <dbReference type="ARBA" id="ARBA00022989"/>
    </source>
</evidence>
<reference evidence="18" key="2">
    <citation type="journal article" date="2023" name="BMC Genomics">
        <title>Pest status, molecular evolution, and epigenetic factors derived from the genome assembly of Frankliniella fusca, a thysanopteran phytovirus vector.</title>
        <authorList>
            <person name="Catto M.A."/>
            <person name="Labadie P.E."/>
            <person name="Jacobson A.L."/>
            <person name="Kennedy G.G."/>
            <person name="Srinivasan R."/>
            <person name="Hunt B.G."/>
        </authorList>
    </citation>
    <scope>NUCLEOTIDE SEQUENCE</scope>
    <source>
        <strain evidence="18">PL_HMW_Pooled</strain>
    </source>
</reference>
<dbReference type="InterPro" id="IPR053934">
    <property type="entry name" value="HTTM_dom"/>
</dbReference>